<gene>
    <name evidence="4" type="ORF">SAMN05421753_11640</name>
</gene>
<organism evidence="4 5">
    <name type="scientific">Planctomicrobium piriforme</name>
    <dbReference type="NCBI Taxonomy" id="1576369"/>
    <lineage>
        <taxon>Bacteria</taxon>
        <taxon>Pseudomonadati</taxon>
        <taxon>Planctomycetota</taxon>
        <taxon>Planctomycetia</taxon>
        <taxon>Planctomycetales</taxon>
        <taxon>Planctomycetaceae</taxon>
        <taxon>Planctomicrobium</taxon>
    </lineage>
</organism>
<reference evidence="5" key="1">
    <citation type="submission" date="2016-10" db="EMBL/GenBank/DDBJ databases">
        <authorList>
            <person name="Varghese N."/>
            <person name="Submissions S."/>
        </authorList>
    </citation>
    <scope>NUCLEOTIDE SEQUENCE [LARGE SCALE GENOMIC DNA]</scope>
    <source>
        <strain evidence="5">DSM 26348</strain>
    </source>
</reference>
<keyword evidence="2" id="KW-0812">Transmembrane</keyword>
<evidence type="ECO:0000313" key="4">
    <source>
        <dbReference type="EMBL" id="SFJ16626.1"/>
    </source>
</evidence>
<dbReference type="RefSeq" id="WP_139228584.1">
    <property type="nucleotide sequence ID" value="NZ_FOQD01000016.1"/>
</dbReference>
<keyword evidence="5" id="KW-1185">Reference proteome</keyword>
<keyword evidence="2" id="KW-1133">Transmembrane helix</keyword>
<feature type="region of interest" description="Disordered" evidence="1">
    <location>
        <begin position="273"/>
        <end position="312"/>
    </location>
</feature>
<accession>A0A1I3P6G2</accession>
<feature type="transmembrane region" description="Helical" evidence="2">
    <location>
        <begin position="7"/>
        <end position="26"/>
    </location>
</feature>
<evidence type="ECO:0000259" key="3">
    <source>
        <dbReference type="SMART" id="SM00858"/>
    </source>
</evidence>
<dbReference type="AlphaFoldDB" id="A0A1I3P6G2"/>
<keyword evidence="2" id="KW-0472">Membrane</keyword>
<dbReference type="CDD" id="cd11614">
    <property type="entry name" value="SAF_CpaB_FlgA_like"/>
    <property type="match status" value="1"/>
</dbReference>
<dbReference type="Proteomes" id="UP000199518">
    <property type="component" value="Unassembled WGS sequence"/>
</dbReference>
<feature type="compositionally biased region" description="Gly residues" evidence="1">
    <location>
        <begin position="287"/>
        <end position="303"/>
    </location>
</feature>
<sequence length="312" mass="33145">MRRLSPALLTMGMLGIVGLLVVAYVGKKLLAREAPAAVDNRMTVPMALTDLEPGTRVTEAHLAMGPADRSKITRDTVLTNRVLIGRVVKNKISAAQPINTQDLYPPGKNAPLQIDPGMVAVTLQATPPFVAEKGQYVNVHFIPSADPDTERTGGQILTLFQGVKVLDLTATGAMRSQLNVVLELTREQANIILLARDKGTLNYSFAPSGRGNGGIAVNDEDRATLYEILGYTPRPPESPIPPFRTDIFNGTRRGMNSFRDGLFIDQYNQNPIFNQGGGAAPARNNGGNSGGGQQQETGSGSGSGVQSSPPSA</sequence>
<dbReference type="InterPro" id="IPR013974">
    <property type="entry name" value="SAF"/>
</dbReference>
<protein>
    <submittedName>
        <fullName evidence="4">Pilus assembly protein CpaB</fullName>
    </submittedName>
</protein>
<name>A0A1I3P6G2_9PLAN</name>
<evidence type="ECO:0000313" key="5">
    <source>
        <dbReference type="Proteomes" id="UP000199518"/>
    </source>
</evidence>
<proteinExistence type="predicted"/>
<dbReference type="EMBL" id="FOQD01000016">
    <property type="protein sequence ID" value="SFJ16626.1"/>
    <property type="molecule type" value="Genomic_DNA"/>
</dbReference>
<evidence type="ECO:0000256" key="1">
    <source>
        <dbReference type="SAM" id="MobiDB-lite"/>
    </source>
</evidence>
<dbReference type="SMART" id="SM00858">
    <property type="entry name" value="SAF"/>
    <property type="match status" value="1"/>
</dbReference>
<evidence type="ECO:0000256" key="2">
    <source>
        <dbReference type="SAM" id="Phobius"/>
    </source>
</evidence>
<feature type="domain" description="SAF" evidence="3">
    <location>
        <begin position="42"/>
        <end position="104"/>
    </location>
</feature>
<dbReference type="OrthoDB" id="163768at2"/>
<dbReference type="Pfam" id="PF08666">
    <property type="entry name" value="SAF"/>
    <property type="match status" value="1"/>
</dbReference>
<dbReference type="STRING" id="1576369.SAMN05421753_11640"/>